<keyword evidence="4" id="KW-0671">Queuosine biosynthesis</keyword>
<dbReference type="InterPro" id="IPR042118">
    <property type="entry name" value="QueA_dom1"/>
</dbReference>
<proteinExistence type="predicted"/>
<evidence type="ECO:0000256" key="3">
    <source>
        <dbReference type="ARBA" id="ARBA00022691"/>
    </source>
</evidence>
<evidence type="ECO:0000256" key="2">
    <source>
        <dbReference type="ARBA" id="ARBA00022679"/>
    </source>
</evidence>
<organism evidence="5 6">
    <name type="scientific">Rhizocola hellebori</name>
    <dbReference type="NCBI Taxonomy" id="1392758"/>
    <lineage>
        <taxon>Bacteria</taxon>
        <taxon>Bacillati</taxon>
        <taxon>Actinomycetota</taxon>
        <taxon>Actinomycetes</taxon>
        <taxon>Micromonosporales</taxon>
        <taxon>Micromonosporaceae</taxon>
        <taxon>Rhizocola</taxon>
    </lineage>
</organism>
<dbReference type="SUPFAM" id="SSF111337">
    <property type="entry name" value="QueA-like"/>
    <property type="match status" value="1"/>
</dbReference>
<dbReference type="Proteomes" id="UP000612899">
    <property type="component" value="Unassembled WGS sequence"/>
</dbReference>
<dbReference type="InterPro" id="IPR042119">
    <property type="entry name" value="QueA_dom2"/>
</dbReference>
<evidence type="ECO:0000256" key="1">
    <source>
        <dbReference type="ARBA" id="ARBA00022490"/>
    </source>
</evidence>
<gene>
    <name evidence="5" type="ORF">Rhe02_46600</name>
</gene>
<dbReference type="Gene3D" id="3.40.1780.10">
    <property type="entry name" value="QueA-like"/>
    <property type="match status" value="1"/>
</dbReference>
<dbReference type="InterPro" id="IPR003699">
    <property type="entry name" value="QueA"/>
</dbReference>
<dbReference type="PANTHER" id="PTHR30307">
    <property type="entry name" value="S-ADENOSYLMETHIONINE:TRNA RIBOSYLTRANSFERASE-ISOMERASE"/>
    <property type="match status" value="1"/>
</dbReference>
<dbReference type="PANTHER" id="PTHR30307:SF0">
    <property type="entry name" value="S-ADENOSYLMETHIONINE:TRNA RIBOSYLTRANSFERASE-ISOMERASE"/>
    <property type="match status" value="1"/>
</dbReference>
<keyword evidence="6" id="KW-1185">Reference proteome</keyword>
<dbReference type="InterPro" id="IPR036100">
    <property type="entry name" value="QueA_sf"/>
</dbReference>
<keyword evidence="1" id="KW-0963">Cytoplasm</keyword>
<evidence type="ECO:0000313" key="6">
    <source>
        <dbReference type="Proteomes" id="UP000612899"/>
    </source>
</evidence>
<dbReference type="RefSeq" id="WP_203910404.1">
    <property type="nucleotide sequence ID" value="NZ_BONY01000028.1"/>
</dbReference>
<keyword evidence="2" id="KW-0808">Transferase</keyword>
<dbReference type="AlphaFoldDB" id="A0A8J3QBE8"/>
<accession>A0A8J3QBE8</accession>
<keyword evidence="3" id="KW-0949">S-adenosyl-L-methionine</keyword>
<dbReference type="Pfam" id="PF02547">
    <property type="entry name" value="Queuosine_synth"/>
    <property type="match status" value="1"/>
</dbReference>
<reference evidence="5" key="1">
    <citation type="submission" date="2021-01" db="EMBL/GenBank/DDBJ databases">
        <title>Whole genome shotgun sequence of Rhizocola hellebori NBRC 109834.</title>
        <authorList>
            <person name="Komaki H."/>
            <person name="Tamura T."/>
        </authorList>
    </citation>
    <scope>NUCLEOTIDE SEQUENCE</scope>
    <source>
        <strain evidence="5">NBRC 109834</strain>
    </source>
</reference>
<dbReference type="EMBL" id="BONY01000028">
    <property type="protein sequence ID" value="GIH06593.1"/>
    <property type="molecule type" value="Genomic_DNA"/>
</dbReference>
<name>A0A8J3QBE8_9ACTN</name>
<dbReference type="GO" id="GO:0008616">
    <property type="term" value="P:tRNA queuosine(34) biosynthetic process"/>
    <property type="evidence" value="ECO:0007669"/>
    <property type="project" value="UniProtKB-KW"/>
</dbReference>
<dbReference type="Gene3D" id="2.40.10.240">
    <property type="entry name" value="QueA-like"/>
    <property type="match status" value="1"/>
</dbReference>
<sequence>MTVAAFDFVLSPELEAHEPPEARGLARDQVRLLVGGPGGVSHHHFPELPALLEPGDVLVVNTSATMPAAVSTVDGSFDLHFSTQLPDRDWVVEPRRHQGTAGERITLQGGAHVTLKGPYSPRLWVASVDVASVPGYLMKFGRPIRYPYVTRDWPLSTYHSVFATELGSAEMPSASRPFTEHMVTRLASRGIVIAPITLHTGVASWEAHERPYPERFWVPETTARLINEARAAARRIIAVGTTAVRAIETATTADGQVRSAQGWTDVVISRDNPTRVTDGLLTGFHEPHASHLLMLEAIVGDELLARCYQQAVEHGYLWHEFGDLNLLLAR</sequence>
<comment type="caution">
    <text evidence="5">The sequence shown here is derived from an EMBL/GenBank/DDBJ whole genome shotgun (WGS) entry which is preliminary data.</text>
</comment>
<dbReference type="GO" id="GO:0051075">
    <property type="term" value="F:S-adenosylmethionine:tRNA ribosyltransferase-isomerase activity"/>
    <property type="evidence" value="ECO:0007669"/>
    <property type="project" value="TreeGrafter"/>
</dbReference>
<evidence type="ECO:0000256" key="4">
    <source>
        <dbReference type="ARBA" id="ARBA00022785"/>
    </source>
</evidence>
<evidence type="ECO:0000313" key="5">
    <source>
        <dbReference type="EMBL" id="GIH06593.1"/>
    </source>
</evidence>
<protein>
    <submittedName>
        <fullName evidence="5">Queuosine biosynthesis protein</fullName>
    </submittedName>
</protein>